<keyword evidence="2" id="KW-1185">Reference proteome</keyword>
<proteinExistence type="predicted"/>
<evidence type="ECO:0000313" key="1">
    <source>
        <dbReference type="EMBL" id="KAF6207133.1"/>
    </source>
</evidence>
<dbReference type="Proteomes" id="UP000466442">
    <property type="component" value="Unassembled WGS sequence"/>
</dbReference>
<name>A0A8S9XDV3_APOLU</name>
<organism evidence="1 2">
    <name type="scientific">Apolygus lucorum</name>
    <name type="common">Small green plant bug</name>
    <name type="synonym">Lygocoris lucorum</name>
    <dbReference type="NCBI Taxonomy" id="248454"/>
    <lineage>
        <taxon>Eukaryota</taxon>
        <taxon>Metazoa</taxon>
        <taxon>Ecdysozoa</taxon>
        <taxon>Arthropoda</taxon>
        <taxon>Hexapoda</taxon>
        <taxon>Insecta</taxon>
        <taxon>Pterygota</taxon>
        <taxon>Neoptera</taxon>
        <taxon>Paraneoptera</taxon>
        <taxon>Hemiptera</taxon>
        <taxon>Heteroptera</taxon>
        <taxon>Panheteroptera</taxon>
        <taxon>Cimicomorpha</taxon>
        <taxon>Miridae</taxon>
        <taxon>Mirini</taxon>
        <taxon>Apolygus</taxon>
    </lineage>
</organism>
<accession>A0A8S9XDV3</accession>
<dbReference type="EMBL" id="WIXP02000008">
    <property type="protein sequence ID" value="KAF6207133.1"/>
    <property type="molecule type" value="Genomic_DNA"/>
</dbReference>
<evidence type="ECO:0000313" key="2">
    <source>
        <dbReference type="Proteomes" id="UP000466442"/>
    </source>
</evidence>
<reference evidence="1" key="1">
    <citation type="journal article" date="2021" name="Mol. Ecol. Resour.">
        <title>Apolygus lucorum genome provides insights into omnivorousness and mesophyll feeding.</title>
        <authorList>
            <person name="Liu Y."/>
            <person name="Liu H."/>
            <person name="Wang H."/>
            <person name="Huang T."/>
            <person name="Liu B."/>
            <person name="Yang B."/>
            <person name="Yin L."/>
            <person name="Li B."/>
            <person name="Zhang Y."/>
            <person name="Zhang S."/>
            <person name="Jiang F."/>
            <person name="Zhang X."/>
            <person name="Ren Y."/>
            <person name="Wang B."/>
            <person name="Wang S."/>
            <person name="Lu Y."/>
            <person name="Wu K."/>
            <person name="Fan W."/>
            <person name="Wang G."/>
        </authorList>
    </citation>
    <scope>NUCLEOTIDE SEQUENCE</scope>
    <source>
        <strain evidence="1">12Hb</strain>
    </source>
</reference>
<gene>
    <name evidence="1" type="ORF">GE061_018372</name>
</gene>
<protein>
    <submittedName>
        <fullName evidence="1">Uncharacterized protein</fullName>
    </submittedName>
</protein>
<sequence length="66" mass="7476">MTYLFTNCVSYLYFSTSIVKEVLTFISCNCTDAIVCTGVIPYYLIHLAKFYCDTVMLVASSCHIKI</sequence>
<comment type="caution">
    <text evidence="1">The sequence shown here is derived from an EMBL/GenBank/DDBJ whole genome shotgun (WGS) entry which is preliminary data.</text>
</comment>
<dbReference type="AlphaFoldDB" id="A0A8S9XDV3"/>